<proteinExistence type="predicted"/>
<comment type="caution">
    <text evidence="2">The sequence shown here is derived from an EMBL/GenBank/DDBJ whole genome shotgun (WGS) entry which is preliminary data.</text>
</comment>
<evidence type="ECO:0000256" key="1">
    <source>
        <dbReference type="SAM" id="MobiDB-lite"/>
    </source>
</evidence>
<sequence>MTFSLGYWNMLPLLLMAGAIQSQGAYDEVRQLPDGQTLIMRTLDWDLGDGRHERVTVHWLLQEDGRMRYDFDRQPPQTQEAHRRSCARQGMQPSRGVGMIAGEGTTHGYSCTSASVGPTPDASLPASTHGVDLL</sequence>
<dbReference type="Proteomes" id="UP001306668">
    <property type="component" value="Unassembled WGS sequence"/>
</dbReference>
<dbReference type="RefSeq" id="WP_425604677.1">
    <property type="nucleotide sequence ID" value="NZ_BTRJ01000020.1"/>
</dbReference>
<accession>A0ABQ6QD29</accession>
<feature type="compositionally biased region" description="Polar residues" evidence="1">
    <location>
        <begin position="107"/>
        <end position="116"/>
    </location>
</feature>
<organism evidence="2 3">
    <name type="scientific">Stenotrophomonas sepilia</name>
    <dbReference type="NCBI Taxonomy" id="2860290"/>
    <lineage>
        <taxon>Bacteria</taxon>
        <taxon>Pseudomonadati</taxon>
        <taxon>Pseudomonadota</taxon>
        <taxon>Gammaproteobacteria</taxon>
        <taxon>Lysobacterales</taxon>
        <taxon>Lysobacteraceae</taxon>
        <taxon>Stenotrophomonas</taxon>
        <taxon>Stenotrophomonas maltophilia group</taxon>
    </lineage>
</organism>
<evidence type="ECO:0000313" key="2">
    <source>
        <dbReference type="EMBL" id="GMR27971.1"/>
    </source>
</evidence>
<reference evidence="3" key="1">
    <citation type="submission" date="2023-07" db="EMBL/GenBank/DDBJ databases">
        <title>Genome sequence of Stenotrophomonas sp. Alg010 isolated from Sargassum waste.</title>
        <authorList>
            <person name="Mohapatra"/>
            <person name="B.R."/>
        </authorList>
    </citation>
    <scope>NUCLEOTIDE SEQUENCE [LARGE SCALE GENOMIC DNA]</scope>
    <source>
        <strain evidence="3">Alg010</strain>
    </source>
</reference>
<evidence type="ECO:0000313" key="3">
    <source>
        <dbReference type="Proteomes" id="UP001306668"/>
    </source>
</evidence>
<dbReference type="EMBL" id="BTRJ01000020">
    <property type="protein sequence ID" value="GMR27971.1"/>
    <property type="molecule type" value="Genomic_DNA"/>
</dbReference>
<feature type="region of interest" description="Disordered" evidence="1">
    <location>
        <begin position="72"/>
        <end position="134"/>
    </location>
</feature>
<protein>
    <submittedName>
        <fullName evidence="2">Uncharacterized protein</fullName>
    </submittedName>
</protein>
<gene>
    <name evidence="2" type="ORF">STENOSP10_21910</name>
</gene>
<keyword evidence="3" id="KW-1185">Reference proteome</keyword>
<name>A0ABQ6QD29_9GAMM</name>